<accession>A0A067N4D0</accession>
<evidence type="ECO:0000313" key="3">
    <source>
        <dbReference type="Proteomes" id="UP000027195"/>
    </source>
</evidence>
<sequence>MWMASGPDPIPETIHKDCLGITHTTADFAQVYRDLHALTTALEVRLAPAQLSPTGICHADFSFYRNILFDEEDRVTAVLDWDDAAVLPFVLLGRFPDDIVYGGRWRWVPEDVLSFPEVEYEDHGEWAERMEMTWNRWYYTSKLAIKNEKFSGKYWKSVGLPVKVHMCITRGWPEWLLRKKWVSELVVEAIGQ</sequence>
<proteinExistence type="predicted"/>
<dbReference type="SUPFAM" id="SSF56112">
    <property type="entry name" value="Protein kinase-like (PK-like)"/>
    <property type="match status" value="1"/>
</dbReference>
<keyword evidence="3" id="KW-1185">Reference proteome</keyword>
<dbReference type="Gene3D" id="3.90.1200.10">
    <property type="match status" value="1"/>
</dbReference>
<dbReference type="Proteomes" id="UP000027195">
    <property type="component" value="Unassembled WGS sequence"/>
</dbReference>
<name>A0A067N4D0_BOTB1</name>
<dbReference type="STRING" id="930990.A0A067N4D0"/>
<dbReference type="OrthoDB" id="10003767at2759"/>
<protein>
    <recommendedName>
        <fullName evidence="1">Aminoglycoside phosphotransferase domain-containing protein</fullName>
    </recommendedName>
</protein>
<dbReference type="InterPro" id="IPR011009">
    <property type="entry name" value="Kinase-like_dom_sf"/>
</dbReference>
<dbReference type="HOGENOM" id="CLU_1482022_0_0_1"/>
<feature type="domain" description="Aminoglycoside phosphotransferase" evidence="1">
    <location>
        <begin position="34"/>
        <end position="86"/>
    </location>
</feature>
<dbReference type="EMBL" id="KL198021">
    <property type="protein sequence ID" value="KDQ18641.1"/>
    <property type="molecule type" value="Genomic_DNA"/>
</dbReference>
<dbReference type="Pfam" id="PF01636">
    <property type="entry name" value="APH"/>
    <property type="match status" value="1"/>
</dbReference>
<organism evidence="2 3">
    <name type="scientific">Botryobasidium botryosum (strain FD-172 SS1)</name>
    <dbReference type="NCBI Taxonomy" id="930990"/>
    <lineage>
        <taxon>Eukaryota</taxon>
        <taxon>Fungi</taxon>
        <taxon>Dikarya</taxon>
        <taxon>Basidiomycota</taxon>
        <taxon>Agaricomycotina</taxon>
        <taxon>Agaricomycetes</taxon>
        <taxon>Cantharellales</taxon>
        <taxon>Botryobasidiaceae</taxon>
        <taxon>Botryobasidium</taxon>
    </lineage>
</organism>
<dbReference type="InParanoid" id="A0A067N4D0"/>
<gene>
    <name evidence="2" type="ORF">BOTBODRAFT_29022</name>
</gene>
<reference evidence="3" key="1">
    <citation type="journal article" date="2014" name="Proc. Natl. Acad. Sci. U.S.A.">
        <title>Extensive sampling of basidiomycete genomes demonstrates inadequacy of the white-rot/brown-rot paradigm for wood decay fungi.</title>
        <authorList>
            <person name="Riley R."/>
            <person name="Salamov A.A."/>
            <person name="Brown D.W."/>
            <person name="Nagy L.G."/>
            <person name="Floudas D."/>
            <person name="Held B.W."/>
            <person name="Levasseur A."/>
            <person name="Lombard V."/>
            <person name="Morin E."/>
            <person name="Otillar R."/>
            <person name="Lindquist E.A."/>
            <person name="Sun H."/>
            <person name="LaButti K.M."/>
            <person name="Schmutz J."/>
            <person name="Jabbour D."/>
            <person name="Luo H."/>
            <person name="Baker S.E."/>
            <person name="Pisabarro A.G."/>
            <person name="Walton J.D."/>
            <person name="Blanchette R.A."/>
            <person name="Henrissat B."/>
            <person name="Martin F."/>
            <person name="Cullen D."/>
            <person name="Hibbett D.S."/>
            <person name="Grigoriev I.V."/>
        </authorList>
    </citation>
    <scope>NUCLEOTIDE SEQUENCE [LARGE SCALE GENOMIC DNA]</scope>
    <source>
        <strain evidence="3">FD-172 SS1</strain>
    </source>
</reference>
<dbReference type="AlphaFoldDB" id="A0A067N4D0"/>
<evidence type="ECO:0000313" key="2">
    <source>
        <dbReference type="EMBL" id="KDQ18641.1"/>
    </source>
</evidence>
<dbReference type="InterPro" id="IPR002575">
    <property type="entry name" value="Aminoglycoside_PTrfase"/>
</dbReference>
<evidence type="ECO:0000259" key="1">
    <source>
        <dbReference type="Pfam" id="PF01636"/>
    </source>
</evidence>